<gene>
    <name evidence="6" type="primary">flgL</name>
    <name evidence="6" type="ORF">AFE02nite_34040</name>
</gene>
<dbReference type="AlphaFoldDB" id="A0A511Z2J6"/>
<keyword evidence="6" id="KW-0282">Flagellum</keyword>
<keyword evidence="7" id="KW-1185">Reference proteome</keyword>
<organism evidence="6 7">
    <name type="scientific">Actinotalea fermentans</name>
    <dbReference type="NCBI Taxonomy" id="43671"/>
    <lineage>
        <taxon>Bacteria</taxon>
        <taxon>Bacillati</taxon>
        <taxon>Actinomycetota</taxon>
        <taxon>Actinomycetes</taxon>
        <taxon>Micrococcales</taxon>
        <taxon>Cellulomonadaceae</taxon>
        <taxon>Actinotalea</taxon>
    </lineage>
</organism>
<keyword evidence="2 3" id="KW-0975">Bacterial flagellum</keyword>
<evidence type="ECO:0000313" key="7">
    <source>
        <dbReference type="Proteomes" id="UP000321484"/>
    </source>
</evidence>
<sequence length="294" mass="30632">MINRVTHVTVQRSTLANLQLNLGKMSDLQGRLSGGKVITKPSDDPAGTASVLALRADKRANEQYARNAADGIGWLSTVDTALQNASANLRQARDLTVKGANTGGMSQAARDAIALELRGVGDALLDQANATYLGRPVFAGTATAPAYDATTHELTPDALGQVTRRVGEDTTVRVDASGAAAFGSGATSVFALIDQIATEISAGADVSSRLGDLDAHLNNVLGELAGVGTRYKQLTTAQSTIEAAVTDLKGQISDIEDIDLAETLVELQSQEVAYQAALGATARVLQPSLMDFLR</sequence>
<dbReference type="GO" id="GO:0005198">
    <property type="term" value="F:structural molecule activity"/>
    <property type="evidence" value="ECO:0007669"/>
    <property type="project" value="UniProtKB-UniRule"/>
</dbReference>
<reference evidence="6 7" key="1">
    <citation type="submission" date="2019-07" db="EMBL/GenBank/DDBJ databases">
        <title>Whole genome shotgun sequence of Actinotalea fermentans NBRC 105374.</title>
        <authorList>
            <person name="Hosoyama A."/>
            <person name="Uohara A."/>
            <person name="Ohji S."/>
            <person name="Ichikawa N."/>
        </authorList>
    </citation>
    <scope>NUCLEOTIDE SEQUENCE [LARGE SCALE GENOMIC DNA]</scope>
    <source>
        <strain evidence="6 7">NBRC 105374</strain>
    </source>
</reference>
<evidence type="ECO:0000259" key="5">
    <source>
        <dbReference type="Pfam" id="PF00700"/>
    </source>
</evidence>
<dbReference type="PANTHER" id="PTHR42792:SF1">
    <property type="entry name" value="FLAGELLAR HOOK-ASSOCIATED PROTEIN 3"/>
    <property type="match status" value="1"/>
</dbReference>
<evidence type="ECO:0000256" key="2">
    <source>
        <dbReference type="ARBA" id="ARBA00023143"/>
    </source>
</evidence>
<feature type="domain" description="Flagellin C-terminal" evidence="5">
    <location>
        <begin position="213"/>
        <end position="293"/>
    </location>
</feature>
<evidence type="ECO:0000313" key="6">
    <source>
        <dbReference type="EMBL" id="GEN81670.1"/>
    </source>
</evidence>
<comment type="subcellular location">
    <subcellularLocation>
        <location evidence="3">Secreted</location>
    </subcellularLocation>
    <subcellularLocation>
        <location evidence="3">Bacterial flagellum</location>
    </subcellularLocation>
</comment>
<dbReference type="OrthoDB" id="9758307at2"/>
<dbReference type="GO" id="GO:0009288">
    <property type="term" value="C:bacterial-type flagellum"/>
    <property type="evidence" value="ECO:0007669"/>
    <property type="project" value="UniProtKB-SubCell"/>
</dbReference>
<dbReference type="InterPro" id="IPR046358">
    <property type="entry name" value="Flagellin_C"/>
</dbReference>
<dbReference type="PANTHER" id="PTHR42792">
    <property type="entry name" value="FLAGELLIN"/>
    <property type="match status" value="1"/>
</dbReference>
<evidence type="ECO:0000256" key="3">
    <source>
        <dbReference type="RuleBase" id="RU362073"/>
    </source>
</evidence>
<dbReference type="Proteomes" id="UP000321484">
    <property type="component" value="Unassembled WGS sequence"/>
</dbReference>
<dbReference type="RefSeq" id="WP_034248165.1">
    <property type="nucleotide sequence ID" value="NZ_BJYK01000016.1"/>
</dbReference>
<dbReference type="SUPFAM" id="SSF64518">
    <property type="entry name" value="Phase 1 flagellin"/>
    <property type="match status" value="1"/>
</dbReference>
<evidence type="ECO:0000259" key="4">
    <source>
        <dbReference type="Pfam" id="PF00669"/>
    </source>
</evidence>
<dbReference type="Pfam" id="PF00669">
    <property type="entry name" value="Flagellin_N"/>
    <property type="match status" value="1"/>
</dbReference>
<accession>A0A511Z2J6</accession>
<dbReference type="InterPro" id="IPR001492">
    <property type="entry name" value="Flagellin"/>
</dbReference>
<proteinExistence type="inferred from homology"/>
<dbReference type="Gene3D" id="1.20.1330.10">
    <property type="entry name" value="f41 fragment of flagellin, N-terminal domain"/>
    <property type="match status" value="1"/>
</dbReference>
<keyword evidence="3" id="KW-0964">Secreted</keyword>
<dbReference type="EMBL" id="BJYK01000016">
    <property type="protein sequence ID" value="GEN81670.1"/>
    <property type="molecule type" value="Genomic_DNA"/>
</dbReference>
<keyword evidence="6" id="KW-0966">Cell projection</keyword>
<comment type="function">
    <text evidence="3">Flagellin is the subunit protein which polymerizes to form the filaments of bacterial flagella.</text>
</comment>
<comment type="similarity">
    <text evidence="1 3">Belongs to the bacterial flagellin family.</text>
</comment>
<protein>
    <recommendedName>
        <fullName evidence="3">Flagellin</fullName>
    </recommendedName>
</protein>
<evidence type="ECO:0000256" key="1">
    <source>
        <dbReference type="ARBA" id="ARBA00005709"/>
    </source>
</evidence>
<dbReference type="GO" id="GO:0005576">
    <property type="term" value="C:extracellular region"/>
    <property type="evidence" value="ECO:0007669"/>
    <property type="project" value="UniProtKB-SubCell"/>
</dbReference>
<keyword evidence="6" id="KW-0969">Cilium</keyword>
<name>A0A511Z2J6_9CELL</name>
<comment type="caution">
    <text evidence="6">The sequence shown here is derived from an EMBL/GenBank/DDBJ whole genome shotgun (WGS) entry which is preliminary data.</text>
</comment>
<dbReference type="InterPro" id="IPR001029">
    <property type="entry name" value="Flagellin_N"/>
</dbReference>
<feature type="domain" description="Flagellin N-terminal" evidence="4">
    <location>
        <begin position="7"/>
        <end position="143"/>
    </location>
</feature>
<dbReference type="Pfam" id="PF00700">
    <property type="entry name" value="Flagellin_C"/>
    <property type="match status" value="1"/>
</dbReference>